<feature type="transmembrane region" description="Helical" evidence="8">
    <location>
        <begin position="100"/>
        <end position="118"/>
    </location>
</feature>
<dbReference type="Pfam" id="PF00924">
    <property type="entry name" value="MS_channel_2nd"/>
    <property type="match status" value="1"/>
</dbReference>
<dbReference type="KEGG" id="slim:SCL_0483"/>
<feature type="domain" description="Mechanosensitive ion channel MscS" evidence="9">
    <location>
        <begin position="259"/>
        <end position="324"/>
    </location>
</feature>
<dbReference type="SUPFAM" id="SSF50182">
    <property type="entry name" value="Sm-like ribonucleoproteins"/>
    <property type="match status" value="1"/>
</dbReference>
<dbReference type="PANTHER" id="PTHR30347">
    <property type="entry name" value="POTASSIUM CHANNEL RELATED"/>
    <property type="match status" value="1"/>
</dbReference>
<dbReference type="InterPro" id="IPR011014">
    <property type="entry name" value="MscS_channel_TM-2"/>
</dbReference>
<gene>
    <name evidence="11" type="ORF">SCL_0483</name>
</gene>
<dbReference type="Gene3D" id="3.30.70.100">
    <property type="match status" value="1"/>
</dbReference>
<reference evidence="11 12" key="1">
    <citation type="submission" date="2015-05" db="EMBL/GenBank/DDBJ databases">
        <title>Complete genome sequence of a sulfur-oxidizing gammaproteobacterium strain HA5.</title>
        <authorList>
            <person name="Miura A."/>
            <person name="Kojima H."/>
            <person name="Fukui M."/>
        </authorList>
    </citation>
    <scope>NUCLEOTIDE SEQUENCE [LARGE SCALE GENOMIC DNA]</scope>
    <source>
        <strain evidence="11 12">HA5</strain>
    </source>
</reference>
<dbReference type="EMBL" id="AP014879">
    <property type="protein sequence ID" value="BAV32805.1"/>
    <property type="molecule type" value="Genomic_DNA"/>
</dbReference>
<comment type="subcellular location">
    <subcellularLocation>
        <location evidence="1">Cell membrane</location>
        <topology evidence="1">Multi-pass membrane protein</topology>
    </subcellularLocation>
</comment>
<evidence type="ECO:0000259" key="9">
    <source>
        <dbReference type="Pfam" id="PF00924"/>
    </source>
</evidence>
<dbReference type="PANTHER" id="PTHR30347:SF1">
    <property type="entry name" value="MECHANOSENSITIVE CHANNEL MSCK"/>
    <property type="match status" value="1"/>
</dbReference>
<dbReference type="SUPFAM" id="SSF82689">
    <property type="entry name" value="Mechanosensitive channel protein MscS (YggB), C-terminal domain"/>
    <property type="match status" value="1"/>
</dbReference>
<feature type="domain" description="Mechanosensitive ion channel MscS C-terminal" evidence="10">
    <location>
        <begin position="335"/>
        <end position="415"/>
    </location>
</feature>
<protein>
    <submittedName>
        <fullName evidence="11">Mechanosensitive ion channel protein MscS</fullName>
    </submittedName>
</protein>
<evidence type="ECO:0000256" key="3">
    <source>
        <dbReference type="ARBA" id="ARBA00022475"/>
    </source>
</evidence>
<dbReference type="FunCoup" id="A0A1B4XDE5">
    <property type="interactions" value="235"/>
</dbReference>
<evidence type="ECO:0000259" key="10">
    <source>
        <dbReference type="Pfam" id="PF21082"/>
    </source>
</evidence>
<evidence type="ECO:0000256" key="4">
    <source>
        <dbReference type="ARBA" id="ARBA00022692"/>
    </source>
</evidence>
<feature type="transmembrane region" description="Helical" evidence="8">
    <location>
        <begin position="213"/>
        <end position="232"/>
    </location>
</feature>
<dbReference type="AlphaFoldDB" id="A0A1B4XDE5"/>
<dbReference type="InterPro" id="IPR052702">
    <property type="entry name" value="MscS-like_channel"/>
</dbReference>
<feature type="transmembrane region" description="Helical" evidence="8">
    <location>
        <begin position="65"/>
        <end position="88"/>
    </location>
</feature>
<evidence type="ECO:0000313" key="12">
    <source>
        <dbReference type="Proteomes" id="UP000243180"/>
    </source>
</evidence>
<keyword evidence="6 8" id="KW-0472">Membrane</keyword>
<evidence type="ECO:0000256" key="1">
    <source>
        <dbReference type="ARBA" id="ARBA00004651"/>
    </source>
</evidence>
<dbReference type="GO" id="GO:0008381">
    <property type="term" value="F:mechanosensitive monoatomic ion channel activity"/>
    <property type="evidence" value="ECO:0007669"/>
    <property type="project" value="UniProtKB-ARBA"/>
</dbReference>
<dbReference type="InParanoid" id="A0A1B4XDE5"/>
<dbReference type="InterPro" id="IPR049278">
    <property type="entry name" value="MS_channel_C"/>
</dbReference>
<dbReference type="RefSeq" id="WP_096359647.1">
    <property type="nucleotide sequence ID" value="NZ_AP014879.1"/>
</dbReference>
<evidence type="ECO:0000256" key="6">
    <source>
        <dbReference type="ARBA" id="ARBA00023136"/>
    </source>
</evidence>
<keyword evidence="3" id="KW-1003">Cell membrane</keyword>
<organism evidence="11 12">
    <name type="scientific">Sulfuricaulis limicola</name>
    <dbReference type="NCBI Taxonomy" id="1620215"/>
    <lineage>
        <taxon>Bacteria</taxon>
        <taxon>Pseudomonadati</taxon>
        <taxon>Pseudomonadota</taxon>
        <taxon>Gammaproteobacteria</taxon>
        <taxon>Acidiferrobacterales</taxon>
        <taxon>Acidiferrobacteraceae</taxon>
        <taxon>Sulfuricaulis</taxon>
    </lineage>
</organism>
<dbReference type="SUPFAM" id="SSF82861">
    <property type="entry name" value="Mechanosensitive channel protein MscS (YggB), transmembrane region"/>
    <property type="match status" value="1"/>
</dbReference>
<dbReference type="Gene3D" id="1.10.287.1260">
    <property type="match status" value="1"/>
</dbReference>
<keyword evidence="12" id="KW-1185">Reference proteome</keyword>
<dbReference type="InterPro" id="IPR011066">
    <property type="entry name" value="MscS_channel_C_sf"/>
</dbReference>
<feature type="compositionally biased region" description="Low complexity" evidence="7">
    <location>
        <begin position="434"/>
        <end position="447"/>
    </location>
</feature>
<name>A0A1B4XDE5_9GAMM</name>
<evidence type="ECO:0000256" key="7">
    <source>
        <dbReference type="SAM" id="MobiDB-lite"/>
    </source>
</evidence>
<dbReference type="Proteomes" id="UP000243180">
    <property type="component" value="Chromosome"/>
</dbReference>
<dbReference type="OrthoDB" id="9799209at2"/>
<dbReference type="Gene3D" id="2.30.30.60">
    <property type="match status" value="1"/>
</dbReference>
<accession>A0A1B4XDE5</accession>
<dbReference type="InterPro" id="IPR006685">
    <property type="entry name" value="MscS_channel_2nd"/>
</dbReference>
<evidence type="ECO:0000256" key="8">
    <source>
        <dbReference type="SAM" id="Phobius"/>
    </source>
</evidence>
<dbReference type="InterPro" id="IPR010920">
    <property type="entry name" value="LSM_dom_sf"/>
</dbReference>
<keyword evidence="5 8" id="KW-1133">Transmembrane helix</keyword>
<sequence length="460" mass="50185">MDELLVVLPSSEAVRDFLNSPSTWLQIGVFLAGFLVAKLIAHWLLPRLQSLIRPGVIEGVSRTAVRSGALALVPLLLWLWLLAAGAILRRHGWDTNLLRPAMILAGALALIRMGVFVLRHSFSPGGPLKAWEGVLTVTIWTLVALHILGWLPWAEQLLDEYALTFGTVRVSLLNVLSFALSIAFLLLVALWLANVIRNRVERSRTLEDGMKIALSKLIKFLLLTLAVLAAMVTAGIDITAFAVFGGALGVGIGLGLQRVVSNFVSGFILAFEGSIRPGDVISFGNTFGTVRALHTRHIVIRTRDGLDILVPNENLMTSDITNWSYEGDRHIRLRLPVQISYEDDPDHAIGRLTRIALEHDRVLKDPAPAAVLAGFGDNGVNLELLVWIEDPERGADVRSDLLQLIWKDFKTAGITFPFPQREVYIRDFPGAAPLPAGATPGNRAGSARGRKRAAPAKPPG</sequence>
<dbReference type="GO" id="GO:0005886">
    <property type="term" value="C:plasma membrane"/>
    <property type="evidence" value="ECO:0007669"/>
    <property type="project" value="UniProtKB-SubCell"/>
</dbReference>
<proteinExistence type="inferred from homology"/>
<dbReference type="Pfam" id="PF21082">
    <property type="entry name" value="MS_channel_3rd"/>
    <property type="match status" value="1"/>
</dbReference>
<feature type="transmembrane region" description="Helical" evidence="8">
    <location>
        <begin position="171"/>
        <end position="192"/>
    </location>
</feature>
<feature type="transmembrane region" description="Helical" evidence="8">
    <location>
        <begin position="130"/>
        <end position="151"/>
    </location>
</feature>
<evidence type="ECO:0000256" key="5">
    <source>
        <dbReference type="ARBA" id="ARBA00022989"/>
    </source>
</evidence>
<evidence type="ECO:0000313" key="11">
    <source>
        <dbReference type="EMBL" id="BAV32805.1"/>
    </source>
</evidence>
<dbReference type="InterPro" id="IPR023408">
    <property type="entry name" value="MscS_beta-dom_sf"/>
</dbReference>
<feature type="region of interest" description="Disordered" evidence="7">
    <location>
        <begin position="434"/>
        <end position="460"/>
    </location>
</feature>
<comment type="similarity">
    <text evidence="2">Belongs to the MscS (TC 1.A.23) family.</text>
</comment>
<keyword evidence="4 8" id="KW-0812">Transmembrane</keyword>
<feature type="transmembrane region" description="Helical" evidence="8">
    <location>
        <begin position="24"/>
        <end position="45"/>
    </location>
</feature>
<evidence type="ECO:0000256" key="2">
    <source>
        <dbReference type="ARBA" id="ARBA00008017"/>
    </source>
</evidence>